<dbReference type="SUPFAM" id="SSF51735">
    <property type="entry name" value="NAD(P)-binding Rossmann-fold domains"/>
    <property type="match status" value="1"/>
</dbReference>
<dbReference type="Gene3D" id="3.40.50.720">
    <property type="entry name" value="NAD(P)-binding Rossmann-like Domain"/>
    <property type="match status" value="1"/>
</dbReference>
<dbReference type="Gene3D" id="3.90.25.10">
    <property type="entry name" value="UDP-galactose 4-epimerase, domain 1"/>
    <property type="match status" value="1"/>
</dbReference>
<dbReference type="EC" id="1.1.1.133" evidence="2"/>
<accession>A0A410X2E5</accession>
<protein>
    <recommendedName>
        <fullName evidence="2">dTDP-4-dehydrorhamnose reductase</fullName>
        <ecNumber evidence="2">1.1.1.133</ecNumber>
    </recommendedName>
</protein>
<dbReference type="GO" id="GO:0019305">
    <property type="term" value="P:dTDP-rhamnose biosynthetic process"/>
    <property type="evidence" value="ECO:0007669"/>
    <property type="project" value="UniProtKB-UniPathway"/>
</dbReference>
<dbReference type="CDD" id="cd05254">
    <property type="entry name" value="dTDP_HR_like_SDR_e"/>
    <property type="match status" value="1"/>
</dbReference>
<dbReference type="RefSeq" id="WP_042230661.1">
    <property type="nucleotide sequence ID" value="NZ_CP026520.1"/>
</dbReference>
<evidence type="ECO:0000313" key="6">
    <source>
        <dbReference type="Proteomes" id="UP000288943"/>
    </source>
</evidence>
<keyword evidence="2" id="KW-0521">NADP</keyword>
<dbReference type="OrthoDB" id="9803892at2"/>
<reference evidence="4 7" key="2">
    <citation type="submission" date="2022-05" db="EMBL/GenBank/DDBJ databases">
        <title>Genome Sequencing of Bee-Associated Microbes.</title>
        <authorList>
            <person name="Dunlap C."/>
        </authorList>
    </citation>
    <scope>NUCLEOTIDE SEQUENCE [LARGE SCALE GENOMIC DNA]</scope>
    <source>
        <strain evidence="4 7">NRRL B-23120</strain>
    </source>
</reference>
<dbReference type="NCBIfam" id="TIGR01214">
    <property type="entry name" value="rmlD"/>
    <property type="match status" value="1"/>
</dbReference>
<dbReference type="FunFam" id="3.40.50.720:FF:000159">
    <property type="entry name" value="dTDP-4-dehydrorhamnose reductase"/>
    <property type="match status" value="1"/>
</dbReference>
<dbReference type="PANTHER" id="PTHR10491:SF4">
    <property type="entry name" value="METHIONINE ADENOSYLTRANSFERASE 2 SUBUNIT BETA"/>
    <property type="match status" value="1"/>
</dbReference>
<sequence length="289" mass="31666">MKILITGAGGQLGSDLVRVLTPRHKLAALTRQELDVGDGAAVDAAVFREQPEIIIHAAAYTDVDGAEREIDRAYRVNSAGTWHMAEAAERIGAKFVYVSTDYVFDGCKGAPYIERDKPNPLSVYGTSKLHGEKFASMLCERHFIVRTSWLYGRGGNNFVAKIVEKARRGAELRLVDDVFGSPTYSYDLAVFIGSLLETEEYGTYHGSNEGVCTRYEFAREIIRVLGIEGVKLRPAKADMFPLPAARPAHSALADTAAGAIGVKPLRPWKEALRHFLLTDLADGREASHA</sequence>
<dbReference type="GO" id="GO:0005829">
    <property type="term" value="C:cytosol"/>
    <property type="evidence" value="ECO:0007669"/>
    <property type="project" value="TreeGrafter"/>
</dbReference>
<dbReference type="InterPro" id="IPR029903">
    <property type="entry name" value="RmlD-like-bd"/>
</dbReference>
<evidence type="ECO:0000256" key="1">
    <source>
        <dbReference type="ARBA" id="ARBA00010944"/>
    </source>
</evidence>
<dbReference type="KEGG" id="pchi:PC41400_25125"/>
<dbReference type="Proteomes" id="UP001527202">
    <property type="component" value="Unassembled WGS sequence"/>
</dbReference>
<evidence type="ECO:0000313" key="5">
    <source>
        <dbReference type="EMBL" id="QAV20786.1"/>
    </source>
</evidence>
<keyword evidence="7" id="KW-1185">Reference proteome</keyword>
<dbReference type="EMBL" id="JAMDMJ010000020">
    <property type="protein sequence ID" value="MCY9597368.1"/>
    <property type="molecule type" value="Genomic_DNA"/>
</dbReference>
<dbReference type="InterPro" id="IPR036291">
    <property type="entry name" value="NAD(P)-bd_dom_sf"/>
</dbReference>
<reference evidence="5 6" key="1">
    <citation type="submission" date="2018-01" db="EMBL/GenBank/DDBJ databases">
        <title>The whole genome sequencing and assembly of Paenibacillus chitinolyticus KCCM 41400 strain.</title>
        <authorList>
            <person name="Kim J.-Y."/>
            <person name="Park M.-K."/>
            <person name="Lee Y.-J."/>
            <person name="Yi H."/>
            <person name="Bahn Y.-S."/>
            <person name="Kim J.F."/>
            <person name="Lee D.-W."/>
        </authorList>
    </citation>
    <scope>NUCLEOTIDE SEQUENCE [LARGE SCALE GENOMIC DNA]</scope>
    <source>
        <strain evidence="5 6">KCCM 41400</strain>
    </source>
</reference>
<dbReference type="GO" id="GO:0008831">
    <property type="term" value="F:dTDP-4-dehydrorhamnose reductase activity"/>
    <property type="evidence" value="ECO:0007669"/>
    <property type="project" value="UniProtKB-EC"/>
</dbReference>
<comment type="function">
    <text evidence="2">Catalyzes the reduction of dTDP-6-deoxy-L-lyxo-4-hexulose to yield dTDP-L-rhamnose.</text>
</comment>
<dbReference type="UniPathway" id="UPA00124"/>
<dbReference type="Pfam" id="PF04321">
    <property type="entry name" value="RmlD_sub_bind"/>
    <property type="match status" value="1"/>
</dbReference>
<dbReference type="EMBL" id="CP026520">
    <property type="protein sequence ID" value="QAV20786.1"/>
    <property type="molecule type" value="Genomic_DNA"/>
</dbReference>
<dbReference type="AlphaFoldDB" id="A0A410X2E5"/>
<dbReference type="PANTHER" id="PTHR10491">
    <property type="entry name" value="DTDP-4-DEHYDRORHAMNOSE REDUCTASE"/>
    <property type="match status" value="1"/>
</dbReference>
<organism evidence="5 6">
    <name type="scientific">Paenibacillus chitinolyticus</name>
    <dbReference type="NCBI Taxonomy" id="79263"/>
    <lineage>
        <taxon>Bacteria</taxon>
        <taxon>Bacillati</taxon>
        <taxon>Bacillota</taxon>
        <taxon>Bacilli</taxon>
        <taxon>Bacillales</taxon>
        <taxon>Paenibacillaceae</taxon>
        <taxon>Paenibacillus</taxon>
    </lineage>
</organism>
<dbReference type="GeneID" id="95378077"/>
<name>A0A410X2E5_9BACL</name>
<dbReference type="Proteomes" id="UP000288943">
    <property type="component" value="Chromosome"/>
</dbReference>
<comment type="pathway">
    <text evidence="2">Carbohydrate biosynthesis; dTDP-L-rhamnose biosynthesis.</text>
</comment>
<gene>
    <name evidence="5" type="primary">rfbD</name>
    <name evidence="4" type="ORF">M5X16_16525</name>
    <name evidence="5" type="ORF">PC41400_25125</name>
</gene>
<evidence type="ECO:0000259" key="3">
    <source>
        <dbReference type="Pfam" id="PF04321"/>
    </source>
</evidence>
<dbReference type="InterPro" id="IPR005913">
    <property type="entry name" value="dTDP_dehydrorham_reduct"/>
</dbReference>
<keyword evidence="2 4" id="KW-0560">Oxidoreductase</keyword>
<proteinExistence type="inferred from homology"/>
<feature type="domain" description="RmlD-like substrate binding" evidence="3">
    <location>
        <begin position="1"/>
        <end position="276"/>
    </location>
</feature>
<evidence type="ECO:0000256" key="2">
    <source>
        <dbReference type="RuleBase" id="RU364082"/>
    </source>
</evidence>
<comment type="similarity">
    <text evidence="1 2">Belongs to the dTDP-4-dehydrorhamnose reductase family.</text>
</comment>
<evidence type="ECO:0000313" key="4">
    <source>
        <dbReference type="EMBL" id="MCY9597368.1"/>
    </source>
</evidence>
<evidence type="ECO:0000313" key="7">
    <source>
        <dbReference type="Proteomes" id="UP001527202"/>
    </source>
</evidence>